<sequence>MLEHYNLILLFLGLAFLIGAFFPVLPRKLSISLPMIQITFGALLGYFFMGLPRINPLNYGVPIEKVTEVVVLISLVGCGIKLDSPLNWKTWQPTLRLLVIVMPVGIAAMALMGHYIFGLSVAAAILLGAVLAPTDPVLAASIQVGPPNSERQEDVTRFTLTSEAGLNDGLAFPFVYLAVAIATAASLNQGFGAEDWLHWLGYDVLWRIIAGVAAGYCVGKFLANWLFTKAYPDKVEQSYMVVALMLLAYSITEFVHGYGFIAVFVAALTFRRSECEHEYHEGLHDFAEQIEGLLMSLVMVFLGLLVGQALASDVTLSWQVYVVCLAFIFLIRPIVGYFSLGKLGMSRNERWVTAALGIRGIGTLYYIAYAMNKGVFTSDEALKIWVICVVMIAMSVFLHGLTANRLLAMTKK</sequence>
<dbReference type="STRING" id="34062.AXE82_03730"/>
<evidence type="ECO:0000256" key="1">
    <source>
        <dbReference type="ARBA" id="ARBA00004651"/>
    </source>
</evidence>
<feature type="transmembrane region" description="Helical" evidence="8">
    <location>
        <begin position="170"/>
        <end position="192"/>
    </location>
</feature>
<feature type="transmembrane region" description="Helical" evidence="8">
    <location>
        <begin position="290"/>
        <end position="312"/>
    </location>
</feature>
<dbReference type="PANTHER" id="PTHR32507">
    <property type="entry name" value="NA(+)/H(+) ANTIPORTER 1"/>
    <property type="match status" value="1"/>
</dbReference>
<dbReference type="PANTHER" id="PTHR32507:SF8">
    <property type="entry name" value="CNH1P"/>
    <property type="match status" value="1"/>
</dbReference>
<organism evidence="10 11">
    <name type="scientific">Faucicola osloensis</name>
    <name type="common">Moraxella osloensis</name>
    <dbReference type="NCBI Taxonomy" id="34062"/>
    <lineage>
        <taxon>Bacteria</taxon>
        <taxon>Pseudomonadati</taxon>
        <taxon>Pseudomonadota</taxon>
        <taxon>Gammaproteobacteria</taxon>
        <taxon>Moraxellales</taxon>
        <taxon>Moraxellaceae</taxon>
        <taxon>Faucicola</taxon>
    </lineage>
</organism>
<dbReference type="GO" id="GO:0015297">
    <property type="term" value="F:antiporter activity"/>
    <property type="evidence" value="ECO:0007669"/>
    <property type="project" value="UniProtKB-KW"/>
</dbReference>
<feature type="transmembrane region" description="Helical" evidence="8">
    <location>
        <begin position="97"/>
        <end position="130"/>
    </location>
</feature>
<feature type="transmembrane region" description="Helical" evidence="8">
    <location>
        <begin position="7"/>
        <end position="25"/>
    </location>
</feature>
<evidence type="ECO:0000256" key="6">
    <source>
        <dbReference type="ARBA" id="ARBA00023065"/>
    </source>
</evidence>
<feature type="transmembrane region" description="Helical" evidence="8">
    <location>
        <begin position="239"/>
        <end position="270"/>
    </location>
</feature>
<feature type="transmembrane region" description="Helical" evidence="8">
    <location>
        <begin position="204"/>
        <end position="227"/>
    </location>
</feature>
<protein>
    <submittedName>
        <fullName evidence="10">Sodium:proton antiporter</fullName>
    </submittedName>
</protein>
<proteinExistence type="predicted"/>
<feature type="transmembrane region" description="Helical" evidence="8">
    <location>
        <begin position="352"/>
        <end position="372"/>
    </location>
</feature>
<keyword evidence="4 8" id="KW-0812">Transmembrane</keyword>
<dbReference type="RefSeq" id="WP_100270343.1">
    <property type="nucleotide sequence ID" value="NZ_CP024443.1"/>
</dbReference>
<comment type="subcellular location">
    <subcellularLocation>
        <location evidence="1">Cell membrane</location>
        <topology evidence="1">Multi-pass membrane protein</topology>
    </subcellularLocation>
</comment>
<reference evidence="11" key="1">
    <citation type="submission" date="2017-11" db="EMBL/GenBank/DDBJ databases">
        <title>Complete genome sequence of Moraxella osloensis NP7 isolated from human skin.</title>
        <authorList>
            <person name="Lee K."/>
            <person name="Lim J.Y."/>
            <person name="Hwang I."/>
        </authorList>
    </citation>
    <scope>NUCLEOTIDE SEQUENCE [LARGE SCALE GENOMIC DNA]</scope>
    <source>
        <strain evidence="11">NP7</strain>
    </source>
</reference>
<dbReference type="Pfam" id="PF00999">
    <property type="entry name" value="Na_H_Exchanger"/>
    <property type="match status" value="1"/>
</dbReference>
<evidence type="ECO:0000256" key="3">
    <source>
        <dbReference type="ARBA" id="ARBA00022449"/>
    </source>
</evidence>
<evidence type="ECO:0000313" key="11">
    <source>
        <dbReference type="Proteomes" id="UP000229340"/>
    </source>
</evidence>
<keyword evidence="6" id="KW-0406">Ion transport</keyword>
<dbReference type="InterPro" id="IPR006153">
    <property type="entry name" value="Cation/H_exchanger_TM"/>
</dbReference>
<evidence type="ECO:0000313" key="10">
    <source>
        <dbReference type="EMBL" id="ATR79124.1"/>
    </source>
</evidence>
<keyword evidence="5 8" id="KW-1133">Transmembrane helix</keyword>
<evidence type="ECO:0000256" key="4">
    <source>
        <dbReference type="ARBA" id="ARBA00022692"/>
    </source>
</evidence>
<keyword evidence="2" id="KW-0813">Transport</keyword>
<dbReference type="GO" id="GO:1902600">
    <property type="term" value="P:proton transmembrane transport"/>
    <property type="evidence" value="ECO:0007669"/>
    <property type="project" value="InterPro"/>
</dbReference>
<accession>A0A2D2LVT3</accession>
<feature type="transmembrane region" description="Helical" evidence="8">
    <location>
        <begin position="31"/>
        <end position="49"/>
    </location>
</feature>
<evidence type="ECO:0000256" key="5">
    <source>
        <dbReference type="ARBA" id="ARBA00022989"/>
    </source>
</evidence>
<feature type="transmembrane region" description="Helical" evidence="8">
    <location>
        <begin position="384"/>
        <end position="407"/>
    </location>
</feature>
<dbReference type="Proteomes" id="UP000229340">
    <property type="component" value="Chromosome"/>
</dbReference>
<dbReference type="AlphaFoldDB" id="A0A2D2LVT3"/>
<dbReference type="GO" id="GO:0005886">
    <property type="term" value="C:plasma membrane"/>
    <property type="evidence" value="ECO:0007669"/>
    <property type="project" value="UniProtKB-SubCell"/>
</dbReference>
<keyword evidence="7 8" id="KW-0472">Membrane</keyword>
<evidence type="ECO:0000256" key="8">
    <source>
        <dbReference type="SAM" id="Phobius"/>
    </source>
</evidence>
<feature type="domain" description="Cation/H+ exchanger transmembrane" evidence="9">
    <location>
        <begin position="18"/>
        <end position="407"/>
    </location>
</feature>
<gene>
    <name evidence="10" type="ORF">NP7_07615</name>
</gene>
<dbReference type="EMBL" id="CP024443">
    <property type="protein sequence ID" value="ATR79124.1"/>
    <property type="molecule type" value="Genomic_DNA"/>
</dbReference>
<feature type="transmembrane region" description="Helical" evidence="8">
    <location>
        <begin position="318"/>
        <end position="340"/>
    </location>
</feature>
<evidence type="ECO:0000256" key="2">
    <source>
        <dbReference type="ARBA" id="ARBA00022448"/>
    </source>
</evidence>
<name>A0A2D2LVT3_FAUOS</name>
<keyword evidence="3" id="KW-0050">Antiport</keyword>
<evidence type="ECO:0000259" key="9">
    <source>
        <dbReference type="Pfam" id="PF00999"/>
    </source>
</evidence>
<evidence type="ECO:0000256" key="7">
    <source>
        <dbReference type="ARBA" id="ARBA00023136"/>
    </source>
</evidence>